<keyword evidence="3" id="KW-0720">Serine protease</keyword>
<feature type="signal peptide" evidence="5">
    <location>
        <begin position="1"/>
        <end position="18"/>
    </location>
</feature>
<evidence type="ECO:0000256" key="1">
    <source>
        <dbReference type="ARBA" id="ARBA00022670"/>
    </source>
</evidence>
<keyword evidence="4" id="KW-1015">Disulfide bond</keyword>
<evidence type="ECO:0000313" key="7">
    <source>
        <dbReference type="EnsemblMetazoa" id="XP_024080517.1"/>
    </source>
</evidence>
<proteinExistence type="predicted"/>
<dbReference type="KEGG" id="clec:112126179"/>
<dbReference type="GeneID" id="112126179"/>
<keyword evidence="2" id="KW-0378">Hydrolase</keyword>
<reference evidence="7" key="1">
    <citation type="submission" date="2022-01" db="UniProtKB">
        <authorList>
            <consortium name="EnsemblMetazoa"/>
        </authorList>
    </citation>
    <scope>IDENTIFICATION</scope>
</reference>
<evidence type="ECO:0000256" key="5">
    <source>
        <dbReference type="SAM" id="SignalP"/>
    </source>
</evidence>
<dbReference type="Pfam" id="PF00089">
    <property type="entry name" value="Trypsin"/>
    <property type="match status" value="1"/>
</dbReference>
<sequence>MKLLVFFLFYTILPGIEVQEVQEAQDNNNQTIRKLIRKKRILGGEDVNPGTAIFMASLQRRSDRAHVCAGSLITLRHLITTCSCVSHSYDSSSGLTTALPEGHIVIAGSANNWQLEEAHTRNVSRFEADYRCRYNIIAGMWEYNIGYITVSHAYEFMDEKLGLIKNLHHTQYEFDKDFAALMAEKELQEGGKEYCHVYGWGASTKTKNEEGTFDVGGFTAQLKLKAVQHINQISCKARICGIGNGACTYELEPNKCFCMVSAGMRDGPLCDADNGTPLMCKDRLWGVGEMLFECGLVKASLFFKLDIDSINHYIFSSATFPKIDYLLIFILAAFITLQ</sequence>
<keyword evidence="5" id="KW-0732">Signal</keyword>
<dbReference type="InterPro" id="IPR043504">
    <property type="entry name" value="Peptidase_S1_PA_chymotrypsin"/>
</dbReference>
<keyword evidence="8" id="KW-1185">Reference proteome</keyword>
<accession>A0A8I6SRG1</accession>
<dbReference type="PANTHER" id="PTHR24276:SF96">
    <property type="entry name" value="PEPTIDASE S1 DOMAIN-CONTAINING PROTEIN"/>
    <property type="match status" value="1"/>
</dbReference>
<dbReference type="PROSITE" id="PS50240">
    <property type="entry name" value="TRYPSIN_DOM"/>
    <property type="match status" value="1"/>
</dbReference>
<dbReference type="RefSeq" id="XP_024080517.1">
    <property type="nucleotide sequence ID" value="XM_024224749.1"/>
</dbReference>
<dbReference type="SMART" id="SM00020">
    <property type="entry name" value="Tryp_SPc"/>
    <property type="match status" value="1"/>
</dbReference>
<feature type="chain" id="PRO_5035265242" description="Peptidase S1 domain-containing protein" evidence="5">
    <location>
        <begin position="19"/>
        <end position="338"/>
    </location>
</feature>
<dbReference type="InterPro" id="IPR009003">
    <property type="entry name" value="Peptidase_S1_PA"/>
</dbReference>
<dbReference type="PANTHER" id="PTHR24276">
    <property type="entry name" value="POLYSERASE-RELATED"/>
    <property type="match status" value="1"/>
</dbReference>
<dbReference type="InterPro" id="IPR001254">
    <property type="entry name" value="Trypsin_dom"/>
</dbReference>
<dbReference type="InterPro" id="IPR050430">
    <property type="entry name" value="Peptidase_S1"/>
</dbReference>
<protein>
    <recommendedName>
        <fullName evidence="6">Peptidase S1 domain-containing protein</fullName>
    </recommendedName>
</protein>
<evidence type="ECO:0000259" key="6">
    <source>
        <dbReference type="PROSITE" id="PS50240"/>
    </source>
</evidence>
<name>A0A8I6SRG1_CIMLE</name>
<dbReference type="SUPFAM" id="SSF50494">
    <property type="entry name" value="Trypsin-like serine proteases"/>
    <property type="match status" value="1"/>
</dbReference>
<dbReference type="GO" id="GO:0004252">
    <property type="term" value="F:serine-type endopeptidase activity"/>
    <property type="evidence" value="ECO:0007669"/>
    <property type="project" value="InterPro"/>
</dbReference>
<dbReference type="Gene3D" id="2.40.10.10">
    <property type="entry name" value="Trypsin-like serine proteases"/>
    <property type="match status" value="1"/>
</dbReference>
<evidence type="ECO:0000256" key="3">
    <source>
        <dbReference type="ARBA" id="ARBA00022825"/>
    </source>
</evidence>
<evidence type="ECO:0000256" key="4">
    <source>
        <dbReference type="ARBA" id="ARBA00023157"/>
    </source>
</evidence>
<organism evidence="7 8">
    <name type="scientific">Cimex lectularius</name>
    <name type="common">Bed bug</name>
    <name type="synonym">Acanthia lectularia</name>
    <dbReference type="NCBI Taxonomy" id="79782"/>
    <lineage>
        <taxon>Eukaryota</taxon>
        <taxon>Metazoa</taxon>
        <taxon>Ecdysozoa</taxon>
        <taxon>Arthropoda</taxon>
        <taxon>Hexapoda</taxon>
        <taxon>Insecta</taxon>
        <taxon>Pterygota</taxon>
        <taxon>Neoptera</taxon>
        <taxon>Paraneoptera</taxon>
        <taxon>Hemiptera</taxon>
        <taxon>Heteroptera</taxon>
        <taxon>Panheteroptera</taxon>
        <taxon>Cimicomorpha</taxon>
        <taxon>Cimicidae</taxon>
        <taxon>Cimex</taxon>
    </lineage>
</organism>
<dbReference type="EnsemblMetazoa" id="XM_024224749.1">
    <property type="protein sequence ID" value="XP_024080517.1"/>
    <property type="gene ID" value="LOC112126179"/>
</dbReference>
<evidence type="ECO:0000313" key="8">
    <source>
        <dbReference type="Proteomes" id="UP000494040"/>
    </source>
</evidence>
<dbReference type="GO" id="GO:0006508">
    <property type="term" value="P:proteolysis"/>
    <property type="evidence" value="ECO:0007669"/>
    <property type="project" value="UniProtKB-KW"/>
</dbReference>
<keyword evidence="1" id="KW-0645">Protease</keyword>
<evidence type="ECO:0000256" key="2">
    <source>
        <dbReference type="ARBA" id="ARBA00022801"/>
    </source>
</evidence>
<feature type="domain" description="Peptidase S1" evidence="6">
    <location>
        <begin position="41"/>
        <end position="338"/>
    </location>
</feature>
<dbReference type="AlphaFoldDB" id="A0A8I6SRG1"/>
<dbReference type="Proteomes" id="UP000494040">
    <property type="component" value="Unassembled WGS sequence"/>
</dbReference>